<dbReference type="GO" id="GO:0003700">
    <property type="term" value="F:DNA-binding transcription factor activity"/>
    <property type="evidence" value="ECO:0007669"/>
    <property type="project" value="TreeGrafter"/>
</dbReference>
<comment type="caution">
    <text evidence="3">The sequence shown here is derived from an EMBL/GenBank/DDBJ whole genome shotgun (WGS) entry which is preliminary data.</text>
</comment>
<dbReference type="Gene3D" id="1.10.260.40">
    <property type="entry name" value="lambda repressor-like DNA-binding domains"/>
    <property type="match status" value="1"/>
</dbReference>
<keyword evidence="1" id="KW-0238">DNA-binding</keyword>
<dbReference type="CDD" id="cd00093">
    <property type="entry name" value="HTH_XRE"/>
    <property type="match status" value="1"/>
</dbReference>
<dbReference type="SMART" id="SM00530">
    <property type="entry name" value="HTH_XRE"/>
    <property type="match status" value="1"/>
</dbReference>
<keyword evidence="4" id="KW-1185">Reference proteome</keyword>
<protein>
    <submittedName>
        <fullName evidence="3">XRE family transcriptional regulator</fullName>
    </submittedName>
</protein>
<dbReference type="EMBL" id="RXOE01000002">
    <property type="protein sequence ID" value="RTQ35526.1"/>
    <property type="molecule type" value="Genomic_DNA"/>
</dbReference>
<evidence type="ECO:0000313" key="3">
    <source>
        <dbReference type="EMBL" id="RTQ35526.1"/>
    </source>
</evidence>
<dbReference type="Pfam" id="PF01381">
    <property type="entry name" value="HTH_3"/>
    <property type="match status" value="1"/>
</dbReference>
<dbReference type="InterPro" id="IPR050807">
    <property type="entry name" value="TransReg_Diox_bact_type"/>
</dbReference>
<name>A0A431TP80_9BURK</name>
<proteinExistence type="predicted"/>
<dbReference type="AlphaFoldDB" id="A0A431TP80"/>
<organism evidence="3 4">
    <name type="scientific">Variovorax gossypii</name>
    <dbReference type="NCBI Taxonomy" id="1679495"/>
    <lineage>
        <taxon>Bacteria</taxon>
        <taxon>Pseudomonadati</taxon>
        <taxon>Pseudomonadota</taxon>
        <taxon>Betaproteobacteria</taxon>
        <taxon>Burkholderiales</taxon>
        <taxon>Comamonadaceae</taxon>
        <taxon>Variovorax</taxon>
    </lineage>
</organism>
<dbReference type="PROSITE" id="PS50943">
    <property type="entry name" value="HTH_CROC1"/>
    <property type="match status" value="1"/>
</dbReference>
<dbReference type="GO" id="GO:0003677">
    <property type="term" value="F:DNA binding"/>
    <property type="evidence" value="ECO:0007669"/>
    <property type="project" value="UniProtKB-KW"/>
</dbReference>
<dbReference type="InterPro" id="IPR001387">
    <property type="entry name" value="Cro/C1-type_HTH"/>
</dbReference>
<evidence type="ECO:0000256" key="1">
    <source>
        <dbReference type="ARBA" id="ARBA00023125"/>
    </source>
</evidence>
<evidence type="ECO:0000259" key="2">
    <source>
        <dbReference type="PROSITE" id="PS50943"/>
    </source>
</evidence>
<dbReference type="PANTHER" id="PTHR46797:SF1">
    <property type="entry name" value="METHYLPHOSPHONATE SYNTHASE"/>
    <property type="match status" value="1"/>
</dbReference>
<dbReference type="InterPro" id="IPR010982">
    <property type="entry name" value="Lambda_DNA-bd_dom_sf"/>
</dbReference>
<dbReference type="Proteomes" id="UP000267418">
    <property type="component" value="Unassembled WGS sequence"/>
</dbReference>
<gene>
    <name evidence="3" type="ORF">EJP69_14295</name>
</gene>
<feature type="domain" description="HTH cro/C1-type" evidence="2">
    <location>
        <begin position="30"/>
        <end position="84"/>
    </location>
</feature>
<dbReference type="OrthoDB" id="1097442at2"/>
<reference evidence="3 4" key="1">
    <citation type="submission" date="2018-12" db="EMBL/GenBank/DDBJ databases">
        <title>The genome of Variovorax gossypii DSM 100435.</title>
        <authorList>
            <person name="Gao J."/>
            <person name="Sun J."/>
        </authorList>
    </citation>
    <scope>NUCLEOTIDE SEQUENCE [LARGE SCALE GENOMIC DNA]</scope>
    <source>
        <strain evidence="3 4">DSM 100435</strain>
    </source>
</reference>
<dbReference type="PANTHER" id="PTHR46797">
    <property type="entry name" value="HTH-TYPE TRANSCRIPTIONAL REGULATOR"/>
    <property type="match status" value="1"/>
</dbReference>
<dbReference type="SUPFAM" id="SSF47413">
    <property type="entry name" value="lambda repressor-like DNA-binding domains"/>
    <property type="match status" value="1"/>
</dbReference>
<sequence length="97" mass="10402">MSTPMLSRGGRPRGRVSFNQESAKAFGIVVRGFRKQVGLSQEALAHMADIERTHFSSIERGTNQPSLWLILKIARALGVSSADLMAATESALASSSV</sequence>
<accession>A0A431TP80</accession>
<evidence type="ECO:0000313" key="4">
    <source>
        <dbReference type="Proteomes" id="UP000267418"/>
    </source>
</evidence>
<dbReference type="GO" id="GO:0005829">
    <property type="term" value="C:cytosol"/>
    <property type="evidence" value="ECO:0007669"/>
    <property type="project" value="TreeGrafter"/>
</dbReference>